<keyword evidence="6" id="KW-1185">Reference proteome</keyword>
<dbReference type="GO" id="GO:0005811">
    <property type="term" value="C:lipid droplet"/>
    <property type="evidence" value="ECO:0007669"/>
    <property type="project" value="TreeGrafter"/>
</dbReference>
<evidence type="ECO:0000313" key="7">
    <source>
        <dbReference type="Proteomes" id="UP001162541"/>
    </source>
</evidence>
<dbReference type="PANTHER" id="PTHR12286:SF5">
    <property type="entry name" value="SACCHAROPINE DEHYDROGENASE-LIKE OXIDOREDUCTASE"/>
    <property type="match status" value="1"/>
</dbReference>
<keyword evidence="2" id="KW-1133">Transmembrane helix</keyword>
<name>A0A176W4K9_MARPO</name>
<organism evidence="5 6">
    <name type="scientific">Marchantia polymorpha subsp. ruderalis</name>
    <dbReference type="NCBI Taxonomy" id="1480154"/>
    <lineage>
        <taxon>Eukaryota</taxon>
        <taxon>Viridiplantae</taxon>
        <taxon>Streptophyta</taxon>
        <taxon>Embryophyta</taxon>
        <taxon>Marchantiophyta</taxon>
        <taxon>Marchantiopsida</taxon>
        <taxon>Marchantiidae</taxon>
        <taxon>Marchantiales</taxon>
        <taxon>Marchantiaceae</taxon>
        <taxon>Marchantia</taxon>
    </lineage>
</organism>
<dbReference type="SUPFAM" id="SSF51735">
    <property type="entry name" value="NAD(P)-binding Rossmann-fold domains"/>
    <property type="match status" value="1"/>
</dbReference>
<feature type="domain" description="Saccharopine dehydrogenase NADP binding" evidence="3">
    <location>
        <begin position="9"/>
        <end position="142"/>
    </location>
</feature>
<evidence type="ECO:0000313" key="5">
    <source>
        <dbReference type="EMBL" id="OAE27472.1"/>
    </source>
</evidence>
<dbReference type="Pfam" id="PF03435">
    <property type="entry name" value="Sacchrp_dh_NADP"/>
    <property type="match status" value="1"/>
</dbReference>
<dbReference type="EMBL" id="AP019866">
    <property type="protein sequence ID" value="BBM99942.1"/>
    <property type="molecule type" value="Genomic_DNA"/>
</dbReference>
<gene>
    <name evidence="5" type="ORF">AXG93_3911s1550</name>
    <name evidence="4" type="ORF">Mp_1g25030</name>
</gene>
<dbReference type="EMBL" id="LVLJ01001899">
    <property type="protein sequence ID" value="OAE27472.1"/>
    <property type="molecule type" value="Genomic_DNA"/>
</dbReference>
<dbReference type="PANTHER" id="PTHR12286">
    <property type="entry name" value="SACCHAROPINE DEHYDROGENASE-LIKE OXIDOREDUCTASE"/>
    <property type="match status" value="1"/>
</dbReference>
<evidence type="ECO:0000256" key="1">
    <source>
        <dbReference type="ARBA" id="ARBA00038048"/>
    </source>
</evidence>
<keyword evidence="2" id="KW-0472">Membrane</keyword>
<evidence type="ECO:0000313" key="6">
    <source>
        <dbReference type="Proteomes" id="UP000077202"/>
    </source>
</evidence>
<dbReference type="InterPro" id="IPR051276">
    <property type="entry name" value="Saccharopine_DH-like_oxidrdct"/>
</dbReference>
<dbReference type="EMBL" id="AP019866">
    <property type="protein sequence ID" value="BBM99941.1"/>
    <property type="molecule type" value="Genomic_DNA"/>
</dbReference>
<dbReference type="InterPro" id="IPR005097">
    <property type="entry name" value="Sacchrp_dh_NADP-bd"/>
</dbReference>
<feature type="transmembrane region" description="Helical" evidence="2">
    <location>
        <begin position="304"/>
        <end position="323"/>
    </location>
</feature>
<dbReference type="Gene3D" id="3.40.50.720">
    <property type="entry name" value="NAD(P)-binding Rossmann-like Domain"/>
    <property type="match status" value="1"/>
</dbReference>
<dbReference type="Proteomes" id="UP000077202">
    <property type="component" value="Unassembled WGS sequence"/>
</dbReference>
<keyword evidence="2" id="KW-0812">Transmembrane</keyword>
<reference evidence="5 6" key="1">
    <citation type="submission" date="2016-03" db="EMBL/GenBank/DDBJ databases">
        <title>Mechanisms controlling the formation of the plant cell surface in tip-growing cells are functionally conserved among land plants.</title>
        <authorList>
            <person name="Honkanen S."/>
            <person name="Jones V.A."/>
            <person name="Morieri G."/>
            <person name="Champion C."/>
            <person name="Hetherington A.J."/>
            <person name="Kelly S."/>
            <person name="Saint-Marcoux D."/>
            <person name="Proust H."/>
            <person name="Prescott H."/>
            <person name="Dolan L."/>
        </authorList>
    </citation>
    <scope>NUCLEOTIDE SEQUENCE [LARGE SCALE GENOMIC DNA]</scope>
    <source>
        <strain evidence="6">cv. Tak-1 and cv. Tak-2</strain>
        <tissue evidence="5">Whole gametophyte</tissue>
    </source>
</reference>
<proteinExistence type="inferred from homology"/>
<dbReference type="GO" id="GO:0005739">
    <property type="term" value="C:mitochondrion"/>
    <property type="evidence" value="ECO:0007669"/>
    <property type="project" value="TreeGrafter"/>
</dbReference>
<dbReference type="AlphaFoldDB" id="A0A176W4K9"/>
<dbReference type="InterPro" id="IPR036291">
    <property type="entry name" value="NAD(P)-bd_dom_sf"/>
</dbReference>
<dbReference type="GO" id="GO:0005886">
    <property type="term" value="C:plasma membrane"/>
    <property type="evidence" value="ECO:0007669"/>
    <property type="project" value="TreeGrafter"/>
</dbReference>
<dbReference type="Proteomes" id="UP001162541">
    <property type="component" value="Chromosome 1"/>
</dbReference>
<evidence type="ECO:0000313" key="4">
    <source>
        <dbReference type="EMBL" id="BBM99941.1"/>
    </source>
</evidence>
<accession>A0A176W4K9</accession>
<dbReference type="GO" id="GO:0009247">
    <property type="term" value="P:glycolipid biosynthetic process"/>
    <property type="evidence" value="ECO:0007669"/>
    <property type="project" value="TreeGrafter"/>
</dbReference>
<reference evidence="7" key="3">
    <citation type="journal article" date="2020" name="Curr. Biol.">
        <title>Chromatin organization in early land plants reveals an ancestral association between H3K27me3, transposons, and constitutive heterochromatin.</title>
        <authorList>
            <person name="Montgomery S.A."/>
            <person name="Tanizawa Y."/>
            <person name="Galik B."/>
            <person name="Wang N."/>
            <person name="Ito T."/>
            <person name="Mochizuki T."/>
            <person name="Akimcheva S."/>
            <person name="Bowman J.L."/>
            <person name="Cognat V."/>
            <person name="Marechal-Drouard L."/>
            <person name="Ekker H."/>
            <person name="Hong S.F."/>
            <person name="Kohchi T."/>
            <person name="Lin S.S."/>
            <person name="Liu L.D."/>
            <person name="Nakamura Y."/>
            <person name="Valeeva L.R."/>
            <person name="Shakirov E.V."/>
            <person name="Shippen D.E."/>
            <person name="Wei W.L."/>
            <person name="Yagura M."/>
            <person name="Yamaoka S."/>
            <person name="Yamato K.T."/>
            <person name="Liu C."/>
            <person name="Berger F."/>
        </authorList>
    </citation>
    <scope>NUCLEOTIDE SEQUENCE [LARGE SCALE GENOMIC DNA]</scope>
    <source>
        <strain evidence="7">Tak-1</strain>
    </source>
</reference>
<reference evidence="4" key="2">
    <citation type="journal article" date="2019" name="Curr. Biol.">
        <title>Chromatin organization in early land plants reveals an ancestral association between H3K27me3, transposons, and constitutive heterochromatin.</title>
        <authorList>
            <person name="Montgomery S.A."/>
            <person name="Tanizawa Y."/>
            <person name="Galik B."/>
            <person name="Wang N."/>
            <person name="Ito T."/>
            <person name="Mochizuki T."/>
            <person name="Akimcheva S."/>
            <person name="Bowman J."/>
            <person name="Cognat V."/>
            <person name="Drouard L."/>
            <person name="Ekker H."/>
            <person name="Houng S."/>
            <person name="Kohchi T."/>
            <person name="Lin S."/>
            <person name="Liu L.D."/>
            <person name="Nakamura Y."/>
            <person name="Valeeva L.R."/>
            <person name="Shakirov E.V."/>
            <person name="Shippen D.E."/>
            <person name="Wei W."/>
            <person name="Yagura M."/>
            <person name="Yamaoka S."/>
            <person name="Yamato K.T."/>
            <person name="Liu C."/>
            <person name="Berger F."/>
        </authorList>
    </citation>
    <scope>NUCLEOTIDE SEQUENCE [LARGE SCALE GENOMIC DNA]</scope>
    <source>
        <strain evidence="4">Tak-1</strain>
    </source>
</reference>
<evidence type="ECO:0000259" key="3">
    <source>
        <dbReference type="Pfam" id="PF03435"/>
    </source>
</evidence>
<protein>
    <recommendedName>
        <fullName evidence="3">Saccharopine dehydrogenase NADP binding domain-containing protein</fullName>
    </recommendedName>
</protein>
<evidence type="ECO:0000256" key="2">
    <source>
        <dbReference type="SAM" id="Phobius"/>
    </source>
</evidence>
<comment type="similarity">
    <text evidence="1">Belongs to the saccharopine dehydrogenase family.</text>
</comment>
<sequence>MAAEELMDVIIFGASGFTGKYVVRELLKFAESAPGGGPRRVGIAGRSKAKLSNSLKWALEGKPSPTAVSIFEANVDDPNSLASMCKRTRLLLNCVGPYRKYGEPVVAACVQAGVDYLDITGEPEFMERMEAKFDEQARTNGCLLVSACGYDSIPAEFGALHNARQFQAPALPQTCDSYLVLSSAGGGFHGNFGTWESAVLGIAHQSELQALRKSRPRRARPQIPGLLESSHGIVHYEKNSGTWAVKLPSADAIVVRRTFAKKLENPEGLSSVEDDNPEFLATKQQKWNDIKPVHFGVYASFKQFSGVLGFFLLGIVLFIMAQFKVGRSLLLKYPQIFSFGVFLKEGPSEDDVKNATFQQWFVGKGFSDSTKQITKSTKPDKQIVTRISGPEIGYITTPICLVQCALLVLDRRSTLPKGGVLTPGAAFGTTDLIDRLEQNGVKFDVISTSQI</sequence>